<reference evidence="1" key="1">
    <citation type="submission" date="2022-11" db="EMBL/GenBank/DDBJ databases">
        <title>Minimal conservation of predation-associated metabolite biosynthetic gene clusters underscores biosynthetic potential of Myxococcota including descriptions for ten novel species: Archangium lansinium sp. nov., Myxococcus landrumus sp. nov., Nannocystis bai.</title>
        <authorList>
            <person name="Ahearne A."/>
            <person name="Stevens C."/>
            <person name="Phillips K."/>
        </authorList>
    </citation>
    <scope>NUCLEOTIDE SEQUENCE</scope>
    <source>
        <strain evidence="1">Na p29</strain>
    </source>
</reference>
<dbReference type="EMBL" id="JAPNKE010000002">
    <property type="protein sequence ID" value="MCY1009558.1"/>
    <property type="molecule type" value="Genomic_DNA"/>
</dbReference>
<dbReference type="RefSeq" id="WP_267772222.1">
    <property type="nucleotide sequence ID" value="NZ_JAPNKE010000002.1"/>
</dbReference>
<accession>A0A9X3F167</accession>
<comment type="caution">
    <text evidence="1">The sequence shown here is derived from an EMBL/GenBank/DDBJ whole genome shotgun (WGS) entry which is preliminary data.</text>
</comment>
<keyword evidence="2" id="KW-1185">Reference proteome</keyword>
<protein>
    <submittedName>
        <fullName evidence="1">Uncharacterized protein</fullName>
    </submittedName>
</protein>
<evidence type="ECO:0000313" key="1">
    <source>
        <dbReference type="EMBL" id="MCY1009558.1"/>
    </source>
</evidence>
<name>A0A9X3F167_9BACT</name>
<dbReference type="AlphaFoldDB" id="A0A9X3F167"/>
<proteinExistence type="predicted"/>
<gene>
    <name evidence="1" type="ORF">OV079_29135</name>
</gene>
<sequence length="89" mass="9609">MIHCLIQVPDPTPPEYDVNECLFIGCLDELSPAEMLKLQDLRECAETTCAAMFDCANDEDACQGCAWQIMGATNPPPAGECEALAIACQ</sequence>
<organism evidence="1 2">
    <name type="scientific">Nannocystis pusilla</name>
    <dbReference type="NCBI Taxonomy" id="889268"/>
    <lineage>
        <taxon>Bacteria</taxon>
        <taxon>Pseudomonadati</taxon>
        <taxon>Myxococcota</taxon>
        <taxon>Polyangia</taxon>
        <taxon>Nannocystales</taxon>
        <taxon>Nannocystaceae</taxon>
        <taxon>Nannocystis</taxon>
    </lineage>
</organism>
<dbReference type="Proteomes" id="UP001150924">
    <property type="component" value="Unassembled WGS sequence"/>
</dbReference>
<evidence type="ECO:0000313" key="2">
    <source>
        <dbReference type="Proteomes" id="UP001150924"/>
    </source>
</evidence>